<dbReference type="EMBL" id="JANIEX010000206">
    <property type="protein sequence ID" value="KAJ3571024.1"/>
    <property type="molecule type" value="Genomic_DNA"/>
</dbReference>
<proteinExistence type="predicted"/>
<reference evidence="3" key="1">
    <citation type="submission" date="2022-07" db="EMBL/GenBank/DDBJ databases">
        <title>Genome Sequence of Leucocoprinus birnbaumii.</title>
        <authorList>
            <person name="Buettner E."/>
        </authorList>
    </citation>
    <scope>NUCLEOTIDE SEQUENCE</scope>
    <source>
        <strain evidence="3">VT141</strain>
    </source>
</reference>
<evidence type="ECO:0000256" key="1">
    <source>
        <dbReference type="SAM" id="Coils"/>
    </source>
</evidence>
<name>A0AAD5VVG9_9AGAR</name>
<keyword evidence="1" id="KW-0175">Coiled coil</keyword>
<feature type="region of interest" description="Disordered" evidence="2">
    <location>
        <begin position="357"/>
        <end position="416"/>
    </location>
</feature>
<feature type="region of interest" description="Disordered" evidence="2">
    <location>
        <begin position="239"/>
        <end position="330"/>
    </location>
</feature>
<sequence length="416" mass="44876">MGPQQAWQPQHFSHSPNLPPQNGSSSSTPSPILSGAMTGPGFGRGMDLDAQNALGHPQIMDHNPHCESLSPEARAAVARTVDQPHRQQGPPLGFPSPSHPALQQQPAYTYSPQKAYQTLPSSAVLYTPPRTDLDMRPPQSASASSSFSSKGKGRATEQEMIQEHYLEQQQTLTKRLLEAGIADHAIDTINLFDESIVEVLEELLEIIRLQEARIANLETRMSRLNETIVNLREAASMTAPTNSITRSRGELSIFSSSRKRPRSGSSSSDAPPPLRYTTVTSSWAHSTPAFGDSGKSSATAPPGSKTSTSTVSTTLSTGQKPTKMPASAVTEVPPLLNKRITRPFPIRNRLSVDSVGARDPTMISHRKKLADRGGPRRKRRRTPSSSETKAGDAIMAEPLSTQGEDVVLPPGILHGT</sequence>
<protein>
    <submittedName>
        <fullName evidence="3">Uncharacterized protein</fullName>
    </submittedName>
</protein>
<feature type="coiled-coil region" evidence="1">
    <location>
        <begin position="200"/>
        <end position="234"/>
    </location>
</feature>
<feature type="compositionally biased region" description="Low complexity" evidence="2">
    <location>
        <begin position="20"/>
        <end position="34"/>
    </location>
</feature>
<dbReference type="AlphaFoldDB" id="A0AAD5VVG9"/>
<evidence type="ECO:0000313" key="3">
    <source>
        <dbReference type="EMBL" id="KAJ3571024.1"/>
    </source>
</evidence>
<feature type="compositionally biased region" description="Low complexity" evidence="2">
    <location>
        <begin position="304"/>
        <end position="317"/>
    </location>
</feature>
<organism evidence="3 4">
    <name type="scientific">Leucocoprinus birnbaumii</name>
    <dbReference type="NCBI Taxonomy" id="56174"/>
    <lineage>
        <taxon>Eukaryota</taxon>
        <taxon>Fungi</taxon>
        <taxon>Dikarya</taxon>
        <taxon>Basidiomycota</taxon>
        <taxon>Agaricomycotina</taxon>
        <taxon>Agaricomycetes</taxon>
        <taxon>Agaricomycetidae</taxon>
        <taxon>Agaricales</taxon>
        <taxon>Agaricineae</taxon>
        <taxon>Agaricaceae</taxon>
        <taxon>Leucocoprinus</taxon>
    </lineage>
</organism>
<evidence type="ECO:0000313" key="4">
    <source>
        <dbReference type="Proteomes" id="UP001213000"/>
    </source>
</evidence>
<feature type="region of interest" description="Disordered" evidence="2">
    <location>
        <begin position="1"/>
        <end position="49"/>
    </location>
</feature>
<feature type="compositionally biased region" description="Polar residues" evidence="2">
    <location>
        <begin position="1"/>
        <end position="16"/>
    </location>
</feature>
<comment type="caution">
    <text evidence="3">The sequence shown here is derived from an EMBL/GenBank/DDBJ whole genome shotgun (WGS) entry which is preliminary data.</text>
</comment>
<keyword evidence="4" id="KW-1185">Reference proteome</keyword>
<evidence type="ECO:0000256" key="2">
    <source>
        <dbReference type="SAM" id="MobiDB-lite"/>
    </source>
</evidence>
<gene>
    <name evidence="3" type="ORF">NP233_g4023</name>
</gene>
<feature type="region of interest" description="Disordered" evidence="2">
    <location>
        <begin position="125"/>
        <end position="155"/>
    </location>
</feature>
<dbReference type="Proteomes" id="UP001213000">
    <property type="component" value="Unassembled WGS sequence"/>
</dbReference>
<feature type="compositionally biased region" description="Basic residues" evidence="2">
    <location>
        <begin position="364"/>
        <end position="382"/>
    </location>
</feature>
<feature type="region of interest" description="Disordered" evidence="2">
    <location>
        <begin position="76"/>
        <end position="110"/>
    </location>
</feature>
<feature type="compositionally biased region" description="Low complexity" evidence="2">
    <location>
        <begin position="140"/>
        <end position="149"/>
    </location>
</feature>
<feature type="compositionally biased region" description="Polar residues" evidence="2">
    <location>
        <begin position="101"/>
        <end position="110"/>
    </location>
</feature>
<accession>A0AAD5VVG9</accession>